<dbReference type="SUPFAM" id="SSF46689">
    <property type="entry name" value="Homeodomain-like"/>
    <property type="match status" value="1"/>
</dbReference>
<dbReference type="Pfam" id="PF00158">
    <property type="entry name" value="Sigma54_activat"/>
    <property type="match status" value="1"/>
</dbReference>
<dbReference type="PRINTS" id="PR01590">
    <property type="entry name" value="HTHFIS"/>
</dbReference>
<evidence type="ECO:0000256" key="2">
    <source>
        <dbReference type="ARBA" id="ARBA00022840"/>
    </source>
</evidence>
<dbReference type="Gene3D" id="1.10.10.60">
    <property type="entry name" value="Homeodomain-like"/>
    <property type="match status" value="1"/>
</dbReference>
<keyword evidence="2" id="KW-0067">ATP-binding</keyword>
<dbReference type="PROSITE" id="PS50112">
    <property type="entry name" value="PAS"/>
    <property type="match status" value="1"/>
</dbReference>
<dbReference type="InterPro" id="IPR058031">
    <property type="entry name" value="AAA_lid_NorR"/>
</dbReference>
<dbReference type="InterPro" id="IPR009057">
    <property type="entry name" value="Homeodomain-like_sf"/>
</dbReference>
<dbReference type="CDD" id="cd00130">
    <property type="entry name" value="PAS"/>
    <property type="match status" value="1"/>
</dbReference>
<dbReference type="FunFam" id="3.40.50.300:FF:000006">
    <property type="entry name" value="DNA-binding transcriptional regulator NtrC"/>
    <property type="match status" value="1"/>
</dbReference>
<accession>A0A6I6EWS5</accession>
<dbReference type="GO" id="GO:0005524">
    <property type="term" value="F:ATP binding"/>
    <property type="evidence" value="ECO:0007669"/>
    <property type="project" value="UniProtKB-KW"/>
</dbReference>
<dbReference type="PANTHER" id="PTHR32071:SF57">
    <property type="entry name" value="C4-DICARBOXYLATE TRANSPORT TRANSCRIPTIONAL REGULATORY PROTEIN DCTD"/>
    <property type="match status" value="1"/>
</dbReference>
<dbReference type="InterPro" id="IPR002078">
    <property type="entry name" value="Sigma_54_int"/>
</dbReference>
<dbReference type="Pfam" id="PF25601">
    <property type="entry name" value="AAA_lid_14"/>
    <property type="match status" value="1"/>
</dbReference>
<dbReference type="InterPro" id="IPR027417">
    <property type="entry name" value="P-loop_NTPase"/>
</dbReference>
<dbReference type="PANTHER" id="PTHR32071">
    <property type="entry name" value="TRANSCRIPTIONAL REGULATORY PROTEIN"/>
    <property type="match status" value="1"/>
</dbReference>
<keyword evidence="8" id="KW-1185">Reference proteome</keyword>
<dbReference type="CDD" id="cd00009">
    <property type="entry name" value="AAA"/>
    <property type="match status" value="1"/>
</dbReference>
<evidence type="ECO:0000256" key="1">
    <source>
        <dbReference type="ARBA" id="ARBA00022741"/>
    </source>
</evidence>
<sequence length="448" mass="50996">MISFIEEVLEGAIVCNLSGNVELINKRIPDMLGYKKLELEQMKAYNIIEGWEQLLSEIQSGSLLSEELKVNANKNISYLQVSAYPLVNEESKIDKILMVFKEVNKDRKLGKRIALGQAVYDFDKIIGESEKFAEIIDYGKKIADSKSTILITGESGTGKEVFAQSIHNYSSRKDKPFVAVNCGAIPQNLIESEFFGYGEGAFTGAKSGGAVGKFQLANGGTIFLDEIGEMQLDMQIKLLRVIEEKVINPIGSTKNIPIDVRIIAATNKELQKEIEKGTFRRDLYYRLNVLPMRLPALRERKEDIPILIGYFMKKVSKHLNKKKVEIPSHYMSRFIEYSWPGNVREIENAVELMINTQRVHLPDHQKSEVCQDLHEVNNCLTLDCNERQHIIKILKKFNKNVTLAAKTLDIGRNTLYRKIEKYKIDLTDTDLKHIENCSNTEQCSVLEQ</sequence>
<organism evidence="7 8">
    <name type="scientific">Clostridium bovifaecis</name>
    <dbReference type="NCBI Taxonomy" id="2184719"/>
    <lineage>
        <taxon>Bacteria</taxon>
        <taxon>Bacillati</taxon>
        <taxon>Bacillota</taxon>
        <taxon>Clostridia</taxon>
        <taxon>Eubacteriales</taxon>
        <taxon>Clostridiaceae</taxon>
        <taxon>Clostridium</taxon>
    </lineage>
</organism>
<keyword evidence="4" id="KW-0804">Transcription</keyword>
<feature type="domain" description="PAS" evidence="6">
    <location>
        <begin position="1"/>
        <end position="39"/>
    </location>
</feature>
<dbReference type="InterPro" id="IPR000014">
    <property type="entry name" value="PAS"/>
</dbReference>
<dbReference type="SUPFAM" id="SSF52540">
    <property type="entry name" value="P-loop containing nucleoside triphosphate hydrolases"/>
    <property type="match status" value="1"/>
</dbReference>
<gene>
    <name evidence="7" type="ORF">GOM49_06030</name>
</gene>
<keyword evidence="3" id="KW-0805">Transcription regulation</keyword>
<evidence type="ECO:0000256" key="4">
    <source>
        <dbReference type="ARBA" id="ARBA00023163"/>
    </source>
</evidence>
<dbReference type="InterPro" id="IPR025943">
    <property type="entry name" value="Sigma_54_int_dom_ATP-bd_2"/>
</dbReference>
<dbReference type="PROSITE" id="PS00676">
    <property type="entry name" value="SIGMA54_INTERACT_2"/>
    <property type="match status" value="1"/>
</dbReference>
<dbReference type="Pfam" id="PF02954">
    <property type="entry name" value="HTH_8"/>
    <property type="match status" value="1"/>
</dbReference>
<dbReference type="GO" id="GO:0043565">
    <property type="term" value="F:sequence-specific DNA binding"/>
    <property type="evidence" value="ECO:0007669"/>
    <property type="project" value="InterPro"/>
</dbReference>
<dbReference type="GO" id="GO:0006355">
    <property type="term" value="P:regulation of DNA-templated transcription"/>
    <property type="evidence" value="ECO:0007669"/>
    <property type="project" value="InterPro"/>
</dbReference>
<dbReference type="SMART" id="SM00382">
    <property type="entry name" value="AAA"/>
    <property type="match status" value="1"/>
</dbReference>
<dbReference type="EMBL" id="CP046522">
    <property type="protein sequence ID" value="QGU96803.1"/>
    <property type="molecule type" value="Genomic_DNA"/>
</dbReference>
<keyword evidence="1" id="KW-0547">Nucleotide-binding</keyword>
<evidence type="ECO:0000259" key="6">
    <source>
        <dbReference type="PROSITE" id="PS50112"/>
    </source>
</evidence>
<protein>
    <submittedName>
        <fullName evidence="7">AAA domain-containing protein</fullName>
    </submittedName>
</protein>
<dbReference type="Gene3D" id="3.30.450.20">
    <property type="entry name" value="PAS domain"/>
    <property type="match status" value="1"/>
</dbReference>
<dbReference type="InterPro" id="IPR025662">
    <property type="entry name" value="Sigma_54_int_dom_ATP-bd_1"/>
</dbReference>
<dbReference type="PROSITE" id="PS00675">
    <property type="entry name" value="SIGMA54_INTERACT_1"/>
    <property type="match status" value="1"/>
</dbReference>
<dbReference type="InterPro" id="IPR003593">
    <property type="entry name" value="AAA+_ATPase"/>
</dbReference>
<dbReference type="InterPro" id="IPR035965">
    <property type="entry name" value="PAS-like_dom_sf"/>
</dbReference>
<name>A0A6I6EWS5_9CLOT</name>
<dbReference type="Gene3D" id="1.10.8.60">
    <property type="match status" value="1"/>
</dbReference>
<dbReference type="Gene3D" id="3.40.50.300">
    <property type="entry name" value="P-loop containing nucleotide triphosphate hydrolases"/>
    <property type="match status" value="1"/>
</dbReference>
<evidence type="ECO:0000313" key="8">
    <source>
        <dbReference type="Proteomes" id="UP000422764"/>
    </source>
</evidence>
<dbReference type="InterPro" id="IPR002197">
    <property type="entry name" value="HTH_Fis"/>
</dbReference>
<evidence type="ECO:0000256" key="3">
    <source>
        <dbReference type="ARBA" id="ARBA00023015"/>
    </source>
</evidence>
<evidence type="ECO:0000259" key="5">
    <source>
        <dbReference type="PROSITE" id="PS50045"/>
    </source>
</evidence>
<evidence type="ECO:0000313" key="7">
    <source>
        <dbReference type="EMBL" id="QGU96803.1"/>
    </source>
</evidence>
<dbReference type="Proteomes" id="UP000422764">
    <property type="component" value="Chromosome"/>
</dbReference>
<feature type="domain" description="Sigma-54 factor interaction" evidence="5">
    <location>
        <begin position="125"/>
        <end position="355"/>
    </location>
</feature>
<proteinExistence type="predicted"/>
<dbReference type="SUPFAM" id="SSF55785">
    <property type="entry name" value="PYP-like sensor domain (PAS domain)"/>
    <property type="match status" value="1"/>
</dbReference>
<dbReference type="PROSITE" id="PS50045">
    <property type="entry name" value="SIGMA54_INTERACT_4"/>
    <property type="match status" value="1"/>
</dbReference>
<reference evidence="7 8" key="1">
    <citation type="submission" date="2019-12" db="EMBL/GenBank/DDBJ databases">
        <title>Genome sequenceing of Clostridium bovifaecis.</title>
        <authorList>
            <person name="Yao Y."/>
        </authorList>
    </citation>
    <scope>NUCLEOTIDE SEQUENCE [LARGE SCALE GENOMIC DNA]</scope>
    <source>
        <strain evidence="7 8">BXX</strain>
    </source>
</reference>
<dbReference type="AlphaFoldDB" id="A0A6I6EWS5"/>